<feature type="transmembrane region" description="Helical" evidence="1">
    <location>
        <begin position="52"/>
        <end position="72"/>
    </location>
</feature>
<proteinExistence type="predicted"/>
<feature type="transmembrane region" description="Helical" evidence="1">
    <location>
        <begin position="370"/>
        <end position="391"/>
    </location>
</feature>
<reference evidence="3" key="1">
    <citation type="submission" date="2023-07" db="EMBL/GenBank/DDBJ databases">
        <title>Sequencing the genomes of 1000 actinobacteria strains.</title>
        <authorList>
            <person name="Klenk H.-P."/>
        </authorList>
    </citation>
    <scope>NUCLEOTIDE SEQUENCE</scope>
    <source>
        <strain evidence="3">DSM 45977</strain>
    </source>
</reference>
<comment type="caution">
    <text evidence="3">The sequence shown here is derived from an EMBL/GenBank/DDBJ whole genome shotgun (WGS) entry which is preliminary data.</text>
</comment>
<dbReference type="RefSeq" id="WP_310275013.1">
    <property type="nucleotide sequence ID" value="NZ_JAVDXW010000001.1"/>
</dbReference>
<feature type="domain" description="YdbS-like PH" evidence="2">
    <location>
        <begin position="417"/>
        <end position="483"/>
    </location>
</feature>
<organism evidence="3 4">
    <name type="scientific">Haloactinomyces albus</name>
    <dbReference type="NCBI Taxonomy" id="1352928"/>
    <lineage>
        <taxon>Bacteria</taxon>
        <taxon>Bacillati</taxon>
        <taxon>Actinomycetota</taxon>
        <taxon>Actinomycetes</taxon>
        <taxon>Actinopolysporales</taxon>
        <taxon>Actinopolysporaceae</taxon>
        <taxon>Haloactinomyces</taxon>
    </lineage>
</organism>
<gene>
    <name evidence="3" type="ORF">JOF55_003182</name>
</gene>
<keyword evidence="4" id="KW-1185">Reference proteome</keyword>
<dbReference type="AlphaFoldDB" id="A0AAE3ZFM5"/>
<dbReference type="PANTHER" id="PTHR34473:SF2">
    <property type="entry name" value="UPF0699 TRANSMEMBRANE PROTEIN YDBT"/>
    <property type="match status" value="1"/>
</dbReference>
<feature type="transmembrane region" description="Helical" evidence="1">
    <location>
        <begin position="183"/>
        <end position="209"/>
    </location>
</feature>
<protein>
    <submittedName>
        <fullName evidence="3">Membrane protein</fullName>
    </submittedName>
</protein>
<dbReference type="InterPro" id="IPR005182">
    <property type="entry name" value="YdbS-like_PH"/>
</dbReference>
<evidence type="ECO:0000313" key="3">
    <source>
        <dbReference type="EMBL" id="MDR7303001.1"/>
    </source>
</evidence>
<dbReference type="InterPro" id="IPR014529">
    <property type="entry name" value="UCP026631"/>
</dbReference>
<feature type="transmembrane region" description="Helical" evidence="1">
    <location>
        <begin position="229"/>
        <end position="254"/>
    </location>
</feature>
<feature type="transmembrane region" description="Helical" evidence="1">
    <location>
        <begin position="20"/>
        <end position="40"/>
    </location>
</feature>
<dbReference type="PIRSF" id="PIRSF026631">
    <property type="entry name" value="UCP026631"/>
    <property type="match status" value="1"/>
</dbReference>
<keyword evidence="1" id="KW-1133">Transmembrane helix</keyword>
<evidence type="ECO:0000259" key="2">
    <source>
        <dbReference type="Pfam" id="PF03703"/>
    </source>
</evidence>
<feature type="domain" description="YdbS-like PH" evidence="2">
    <location>
        <begin position="70"/>
        <end position="150"/>
    </location>
</feature>
<dbReference type="EMBL" id="JAVDXW010000001">
    <property type="protein sequence ID" value="MDR7303001.1"/>
    <property type="molecule type" value="Genomic_DNA"/>
</dbReference>
<keyword evidence="1" id="KW-0472">Membrane</keyword>
<evidence type="ECO:0000256" key="1">
    <source>
        <dbReference type="SAM" id="Phobius"/>
    </source>
</evidence>
<sequence length="521" mass="55899">MTTPPDEPHGQWHRLDPRSILAVGALALAPMLPAAVFIGFGDTSTSTLLTTLGIWLAIAAVVCGGAAVRWYFTHYRVTGQRFELRRGNLSRSHRSIPRDRIRSVDLTAQPAHRLFGLSVVKVGTGQHSGEDGELKLDAIATPRAEALRRELLHTVGTDSATTAASTVGSEPSHTELARLRPVWLGYSVTTVSLVLIVWGALASGLGSLYDLLTSLGVFGGAVDRFGSVPLWAGITVGALVLLLLGLLGSLLLSLEMWWAFRLVRERDATLRVRRGLLTTRSLSLEERRLRGIEILEPLVLRWVGGARTNAVATGLSAQQESKQPDRKALLPPAPRAEAERVAAAVLREDQPVTGGCPAAAHPRAALRRRLTWSLAGPAVLVITSAVCGALIGRVPSWMWIPALGTVPFAVGFAVDAYRNLGHALDEKYLITRSGTGIRRTVALRRDGVIGWRMQQSPLQRRSGLITIAATTSAGSGAYAVRDIATHDGLAFAGEAVPDLLTPFLETRHCGQQSSHGVARRA</sequence>
<dbReference type="Pfam" id="PF03703">
    <property type="entry name" value="bPH_2"/>
    <property type="match status" value="2"/>
</dbReference>
<evidence type="ECO:0000313" key="4">
    <source>
        <dbReference type="Proteomes" id="UP001180845"/>
    </source>
</evidence>
<dbReference type="PANTHER" id="PTHR34473">
    <property type="entry name" value="UPF0699 TRANSMEMBRANE PROTEIN YDBS"/>
    <property type="match status" value="1"/>
</dbReference>
<dbReference type="Proteomes" id="UP001180845">
    <property type="component" value="Unassembled WGS sequence"/>
</dbReference>
<keyword evidence="1" id="KW-0812">Transmembrane</keyword>
<accession>A0AAE3ZFM5</accession>
<name>A0AAE3ZFM5_9ACTN</name>
<feature type="transmembrane region" description="Helical" evidence="1">
    <location>
        <begin position="397"/>
        <end position="417"/>
    </location>
</feature>